<organism evidence="1">
    <name type="scientific">bioreactor metagenome</name>
    <dbReference type="NCBI Taxonomy" id="1076179"/>
    <lineage>
        <taxon>unclassified sequences</taxon>
        <taxon>metagenomes</taxon>
        <taxon>ecological metagenomes</taxon>
    </lineage>
</organism>
<sequence length="148" mass="15924">MHGHRRVAAGCSAIAQLATIVVAPALNRSSDGRRACVLEASTQCSHTAGQALHAHRRTAICRRAVAQLANRVATPALGTPCSSQRTGVIFAHRQRIHAGQALHIHRHRAIYKGVVAQLTMLVIAPTLGSRRCQRTSVKPARCERGHVI</sequence>
<gene>
    <name evidence="1" type="ORF">SDC9_90361</name>
</gene>
<proteinExistence type="predicted"/>
<evidence type="ECO:0000313" key="1">
    <source>
        <dbReference type="EMBL" id="MPM43684.1"/>
    </source>
</evidence>
<name>A0A645A1K3_9ZZZZ</name>
<protein>
    <submittedName>
        <fullName evidence="1">Uncharacterized protein</fullName>
    </submittedName>
</protein>
<comment type="caution">
    <text evidence="1">The sequence shown here is derived from an EMBL/GenBank/DDBJ whole genome shotgun (WGS) entry which is preliminary data.</text>
</comment>
<dbReference type="AlphaFoldDB" id="A0A645A1K3"/>
<accession>A0A645A1K3</accession>
<reference evidence="1" key="1">
    <citation type="submission" date="2019-08" db="EMBL/GenBank/DDBJ databases">
        <authorList>
            <person name="Kucharzyk K."/>
            <person name="Murdoch R.W."/>
            <person name="Higgins S."/>
            <person name="Loffler F."/>
        </authorList>
    </citation>
    <scope>NUCLEOTIDE SEQUENCE</scope>
</reference>
<dbReference type="EMBL" id="VSSQ01010196">
    <property type="protein sequence ID" value="MPM43684.1"/>
    <property type="molecule type" value="Genomic_DNA"/>
</dbReference>